<feature type="chain" id="PRO_5026211630" evidence="1">
    <location>
        <begin position="29"/>
        <end position="228"/>
    </location>
</feature>
<dbReference type="EMBL" id="AP022839">
    <property type="protein sequence ID" value="BCA95625.1"/>
    <property type="molecule type" value="Genomic_DNA"/>
</dbReference>
<dbReference type="PANTHER" id="PTHR43861">
    <property type="entry name" value="TRANS-ACONITATE 2-METHYLTRANSFERASE-RELATED"/>
    <property type="match status" value="1"/>
</dbReference>
<dbReference type="Proteomes" id="UP000502894">
    <property type="component" value="Chromosome"/>
</dbReference>
<evidence type="ECO:0000313" key="3">
    <source>
        <dbReference type="EMBL" id="BCA95625.1"/>
    </source>
</evidence>
<dbReference type="InterPro" id="IPR015985">
    <property type="entry name" value="TehB-like_dom"/>
</dbReference>
<accession>A0A6F8T4L1</accession>
<evidence type="ECO:0000256" key="1">
    <source>
        <dbReference type="SAM" id="SignalP"/>
    </source>
</evidence>
<evidence type="ECO:0000259" key="2">
    <source>
        <dbReference type="Pfam" id="PF03848"/>
    </source>
</evidence>
<sequence>MNGCTKYKFKISTIAYFLLITVGNMSFANQNQDNWQAYLDGSVGKNIYYLYNQVMSSSFQNKSNYRALDLGSGAGDVDFNLAALGWDVTSVDTSQRAGELITERMKYINGKFNFQLSDFENAILSGDYDLVLSFFALPFGDKNNLPELIRKISQHTKPDAIFAVTFFGNDHTFVKNGQAYGISKDELSSILNANGFEIRYFLNRRYKQSGSNGESVNWDVLDVIATKL</sequence>
<keyword evidence="3" id="KW-0808">Transferase</keyword>
<dbReference type="SUPFAM" id="SSF53335">
    <property type="entry name" value="S-adenosyl-L-methionine-dependent methyltransferases"/>
    <property type="match status" value="1"/>
</dbReference>
<keyword evidence="1" id="KW-0732">Signal</keyword>
<organism evidence="3 4">
    <name type="scientific">Legionella antarctica</name>
    <dbReference type="NCBI Taxonomy" id="2708020"/>
    <lineage>
        <taxon>Bacteria</taxon>
        <taxon>Pseudomonadati</taxon>
        <taxon>Pseudomonadota</taxon>
        <taxon>Gammaproteobacteria</taxon>
        <taxon>Legionellales</taxon>
        <taxon>Legionellaceae</taxon>
        <taxon>Legionella</taxon>
    </lineage>
</organism>
<dbReference type="InterPro" id="IPR029063">
    <property type="entry name" value="SAM-dependent_MTases_sf"/>
</dbReference>
<dbReference type="GO" id="GO:0032259">
    <property type="term" value="P:methylation"/>
    <property type="evidence" value="ECO:0007669"/>
    <property type="project" value="UniProtKB-KW"/>
</dbReference>
<keyword evidence="4" id="KW-1185">Reference proteome</keyword>
<evidence type="ECO:0000313" key="4">
    <source>
        <dbReference type="Proteomes" id="UP000502894"/>
    </source>
</evidence>
<proteinExistence type="predicted"/>
<feature type="domain" description="Tellurite resistance methyltransferase TehB-like" evidence="2">
    <location>
        <begin position="63"/>
        <end position="159"/>
    </location>
</feature>
<gene>
    <name evidence="3" type="ORF">TUM19329_19860</name>
</gene>
<dbReference type="GO" id="GO:0008168">
    <property type="term" value="F:methyltransferase activity"/>
    <property type="evidence" value="ECO:0007669"/>
    <property type="project" value="UniProtKB-KW"/>
</dbReference>
<feature type="signal peptide" evidence="1">
    <location>
        <begin position="1"/>
        <end position="28"/>
    </location>
</feature>
<dbReference type="AlphaFoldDB" id="A0A6F8T4L1"/>
<reference evidence="3" key="1">
    <citation type="journal article" date="2020" name="Microbiol. Resour. Announc.">
        <title>Complete Genome Sequence of Novel Psychrotolerant Legionella Strain TUM19329, Isolated from Antarctic Lake Sediment.</title>
        <authorList>
            <person name="Shimada S."/>
            <person name="Nakai R."/>
            <person name="Aoki K."/>
            <person name="Shimoeda N."/>
            <person name="Ohno G."/>
            <person name="Miyazaki Y."/>
            <person name="Kudoh S."/>
            <person name="Imura S."/>
            <person name="Watanabe K."/>
            <person name="Ishii Y."/>
            <person name="Tateda K."/>
        </authorList>
    </citation>
    <scope>NUCLEOTIDE SEQUENCE [LARGE SCALE GENOMIC DNA]</scope>
    <source>
        <strain evidence="3">TUM19329</strain>
    </source>
</reference>
<name>A0A6F8T4L1_9GAMM</name>
<dbReference type="Gene3D" id="3.40.50.150">
    <property type="entry name" value="Vaccinia Virus protein VP39"/>
    <property type="match status" value="1"/>
</dbReference>
<dbReference type="CDD" id="cd02440">
    <property type="entry name" value="AdoMet_MTases"/>
    <property type="match status" value="1"/>
</dbReference>
<dbReference type="KEGG" id="lant:TUM19329_19860"/>
<keyword evidence="3" id="KW-0489">Methyltransferase</keyword>
<protein>
    <submittedName>
        <fullName evidence="3">Methyltransferase</fullName>
    </submittedName>
</protein>
<dbReference type="Pfam" id="PF03848">
    <property type="entry name" value="TehB"/>
    <property type="match status" value="1"/>
</dbReference>